<feature type="compositionally biased region" description="Low complexity" evidence="1">
    <location>
        <begin position="1"/>
        <end position="15"/>
    </location>
</feature>
<accession>A0A1I7TI11</accession>
<feature type="region of interest" description="Disordered" evidence="1">
    <location>
        <begin position="1"/>
        <end position="102"/>
    </location>
</feature>
<name>A0A1I7TI11_9PELO</name>
<reference evidence="3" key="1">
    <citation type="submission" date="2016-11" db="UniProtKB">
        <authorList>
            <consortium name="WormBaseParasite"/>
        </authorList>
    </citation>
    <scope>IDENTIFICATION</scope>
</reference>
<protein>
    <submittedName>
        <fullName evidence="3">Uncharacterized protein</fullName>
    </submittedName>
</protein>
<evidence type="ECO:0000313" key="3">
    <source>
        <dbReference type="WBParaSite" id="Csp11.Scaffold620.g6130.t1"/>
    </source>
</evidence>
<feature type="compositionally biased region" description="Basic and acidic residues" evidence="1">
    <location>
        <begin position="77"/>
        <end position="88"/>
    </location>
</feature>
<keyword evidence="2" id="KW-1185">Reference proteome</keyword>
<sequence>MRLPSTEAAIETATTSPRTIQNLRKSQTRETSRKADQRNLRTTQSKEETQSKKSAKTLSKEETRRNPITEISGHLNQRREINENRSGESPDTSNTEEDSTEN</sequence>
<organism evidence="2 3">
    <name type="scientific">Caenorhabditis tropicalis</name>
    <dbReference type="NCBI Taxonomy" id="1561998"/>
    <lineage>
        <taxon>Eukaryota</taxon>
        <taxon>Metazoa</taxon>
        <taxon>Ecdysozoa</taxon>
        <taxon>Nematoda</taxon>
        <taxon>Chromadorea</taxon>
        <taxon>Rhabditida</taxon>
        <taxon>Rhabditina</taxon>
        <taxon>Rhabditomorpha</taxon>
        <taxon>Rhabditoidea</taxon>
        <taxon>Rhabditidae</taxon>
        <taxon>Peloderinae</taxon>
        <taxon>Caenorhabditis</taxon>
    </lineage>
</organism>
<evidence type="ECO:0000256" key="1">
    <source>
        <dbReference type="SAM" id="MobiDB-lite"/>
    </source>
</evidence>
<dbReference type="WBParaSite" id="Csp11.Scaffold620.g6130.t1">
    <property type="protein sequence ID" value="Csp11.Scaffold620.g6130.t1"/>
    <property type="gene ID" value="Csp11.Scaffold620.g6130"/>
</dbReference>
<dbReference type="AlphaFoldDB" id="A0A1I7TI11"/>
<proteinExistence type="predicted"/>
<feature type="compositionally biased region" description="Basic and acidic residues" evidence="1">
    <location>
        <begin position="58"/>
        <end position="67"/>
    </location>
</feature>
<feature type="compositionally biased region" description="Basic and acidic residues" evidence="1">
    <location>
        <begin position="27"/>
        <end position="51"/>
    </location>
</feature>
<dbReference type="Proteomes" id="UP000095282">
    <property type="component" value="Unplaced"/>
</dbReference>
<evidence type="ECO:0000313" key="2">
    <source>
        <dbReference type="Proteomes" id="UP000095282"/>
    </source>
</evidence>
<feature type="compositionally biased region" description="Polar residues" evidence="1">
    <location>
        <begin position="16"/>
        <end position="25"/>
    </location>
</feature>